<evidence type="ECO:0000256" key="1">
    <source>
        <dbReference type="SAM" id="MobiDB-lite"/>
    </source>
</evidence>
<dbReference type="Gene3D" id="1.10.10.60">
    <property type="entry name" value="Homeodomain-like"/>
    <property type="match status" value="1"/>
</dbReference>
<evidence type="ECO:0000259" key="2">
    <source>
        <dbReference type="Pfam" id="PF06056"/>
    </source>
</evidence>
<dbReference type="OrthoDB" id="7358785at2"/>
<proteinExistence type="predicted"/>
<gene>
    <name evidence="3" type="ORF">FEZ48_02765</name>
</gene>
<feature type="region of interest" description="Disordered" evidence="1">
    <location>
        <begin position="38"/>
        <end position="75"/>
    </location>
</feature>
<protein>
    <submittedName>
        <fullName evidence="3">TerS</fullName>
    </submittedName>
</protein>
<dbReference type="Proteomes" id="UP000307201">
    <property type="component" value="Unassembled WGS sequence"/>
</dbReference>
<organism evidence="3 4">
    <name type="scientific">Marinilactibacillus psychrotolerans</name>
    <dbReference type="NCBI Taxonomy" id="191770"/>
    <lineage>
        <taxon>Bacteria</taxon>
        <taxon>Bacillati</taxon>
        <taxon>Bacillota</taxon>
        <taxon>Bacilli</taxon>
        <taxon>Lactobacillales</taxon>
        <taxon>Carnobacteriaceae</taxon>
        <taxon>Marinilactibacillus</taxon>
    </lineage>
</organism>
<dbReference type="Pfam" id="PF06056">
    <property type="entry name" value="Terminase_5"/>
    <property type="match status" value="1"/>
</dbReference>
<sequence length="238" mass="27343">MADRQEQAEQDYLSGMKYKDIADKYEVSINTVKSWKQRNGWTRDGTKKGAHKKQKGAPLNNQYAKGNKGGPPERNKNAVTHGLFAKWLPGETKEIMEILQDRTEADMLWDSIMFQYTAILRSQKIMFVANQDDTTKEQTQYGFGEAGSDKYEYQYAWDKQAAFLSAQSRALGTLSNLIKQFSNLVDDRDERAQKLKLMKANVKLLDLKAKEQEYDDEVEDDGFIQALENEAGDLTWEE</sequence>
<dbReference type="NCBIfam" id="NF040601">
    <property type="entry name" value="TerS_not_xtmA"/>
    <property type="match status" value="1"/>
</dbReference>
<dbReference type="EMBL" id="VBTE01000005">
    <property type="protein sequence ID" value="TLQ08823.1"/>
    <property type="molecule type" value="Genomic_DNA"/>
</dbReference>
<accession>A0A5R9C6R4</accession>
<dbReference type="AlphaFoldDB" id="A0A5R9C6R4"/>
<name>A0A5R9C6R4_9LACT</name>
<reference evidence="3 4" key="1">
    <citation type="submission" date="2019-05" db="EMBL/GenBank/DDBJ databases">
        <title>The metagenome of a microbial culture collection derived from dairy environment covers the genomic content of the human microbiome.</title>
        <authorList>
            <person name="Roder T."/>
            <person name="Wuthrich D."/>
            <person name="Sattari Z."/>
            <person name="Von Ah U."/>
            <person name="Bar C."/>
            <person name="Ronchi F."/>
            <person name="Macpherson A.J."/>
            <person name="Ganal-Vonarburg S.C."/>
            <person name="Bruggmann R."/>
            <person name="Vergeres G."/>
        </authorList>
    </citation>
    <scope>NUCLEOTIDE SEQUENCE [LARGE SCALE GENOMIC DNA]</scope>
    <source>
        <strain evidence="3 4">FAM 24235</strain>
    </source>
</reference>
<dbReference type="InterPro" id="IPR010332">
    <property type="entry name" value="ATPase_terminase-su_N"/>
</dbReference>
<feature type="domain" description="Terminase ATPase subunit N-terminal" evidence="2">
    <location>
        <begin position="5"/>
        <end position="43"/>
    </location>
</feature>
<dbReference type="RefSeq" id="WP_138470992.1">
    <property type="nucleotide sequence ID" value="NZ_VBTE01000005.1"/>
</dbReference>
<evidence type="ECO:0000313" key="4">
    <source>
        <dbReference type="Proteomes" id="UP000307201"/>
    </source>
</evidence>
<evidence type="ECO:0000313" key="3">
    <source>
        <dbReference type="EMBL" id="TLQ08823.1"/>
    </source>
</evidence>
<comment type="caution">
    <text evidence="3">The sequence shown here is derived from an EMBL/GenBank/DDBJ whole genome shotgun (WGS) entry which is preliminary data.</text>
</comment>